<evidence type="ECO:0000313" key="1">
    <source>
        <dbReference type="EMBL" id="OLO05079.1"/>
    </source>
</evidence>
<evidence type="ECO:0000313" key="2">
    <source>
        <dbReference type="Proteomes" id="UP000186878"/>
    </source>
</evidence>
<sequence>MAGNHHARAAGILCRDPVFRLYLDRRARAKFGADVPDGTHTDQDASEWIRKACRVTSRAEIDTNQQAAATFRLIQNRFNRWRARRPKEQGASS</sequence>
<reference evidence="1 2" key="1">
    <citation type="submission" date="2016-12" db="EMBL/GenBank/DDBJ databases">
        <title>Draft genome sequences of strains Salinicola socius SMB35, Salinicola sp. MH3R3-1 and Chromohalobacter sp. SMB17 from the Verkhnekamsk potash mining region of Russia.</title>
        <authorList>
            <person name="Mavrodi D.V."/>
            <person name="Olsson B.E."/>
            <person name="Korsakova E.S."/>
            <person name="Pyankova A."/>
            <person name="Mavrodi O.V."/>
            <person name="Plotnikova E.G."/>
        </authorList>
    </citation>
    <scope>NUCLEOTIDE SEQUENCE [LARGE SCALE GENOMIC DNA]</scope>
    <source>
        <strain evidence="1 2">SMB35</strain>
    </source>
</reference>
<name>A0A1Q8SUE9_9GAMM</name>
<organism evidence="1 2">
    <name type="scientific">Salinicola socius</name>
    <dbReference type="NCBI Taxonomy" id="404433"/>
    <lineage>
        <taxon>Bacteria</taxon>
        <taxon>Pseudomonadati</taxon>
        <taxon>Pseudomonadota</taxon>
        <taxon>Gammaproteobacteria</taxon>
        <taxon>Oceanospirillales</taxon>
        <taxon>Halomonadaceae</taxon>
        <taxon>Salinicola</taxon>
    </lineage>
</organism>
<comment type="caution">
    <text evidence="1">The sequence shown here is derived from an EMBL/GenBank/DDBJ whole genome shotgun (WGS) entry which is preliminary data.</text>
</comment>
<dbReference type="EMBL" id="MSDO01000005">
    <property type="protein sequence ID" value="OLO05079.1"/>
    <property type="molecule type" value="Genomic_DNA"/>
</dbReference>
<dbReference type="STRING" id="404433.BTW07_05555"/>
<dbReference type="AlphaFoldDB" id="A0A1Q8SUE9"/>
<dbReference type="Proteomes" id="UP000186878">
    <property type="component" value="Unassembled WGS sequence"/>
</dbReference>
<proteinExistence type="predicted"/>
<protein>
    <submittedName>
        <fullName evidence="1">Uncharacterized protein</fullName>
    </submittedName>
</protein>
<gene>
    <name evidence="1" type="ORF">BTW07_05555</name>
</gene>
<accession>A0A1Q8SUE9</accession>
<keyword evidence="2" id="KW-1185">Reference proteome</keyword>